<proteinExistence type="predicted"/>
<protein>
    <submittedName>
        <fullName evidence="3">Uncharacterized protein</fullName>
    </submittedName>
</protein>
<dbReference type="EMBL" id="CDMZ01000451">
    <property type="protein sequence ID" value="CEM14656.1"/>
    <property type="molecule type" value="Genomic_DNA"/>
</dbReference>
<evidence type="ECO:0000256" key="1">
    <source>
        <dbReference type="SAM" id="MobiDB-lite"/>
    </source>
</evidence>
<dbReference type="AlphaFoldDB" id="A0A0G4FLK5"/>
<feature type="signal peptide" evidence="2">
    <location>
        <begin position="1"/>
        <end position="29"/>
    </location>
</feature>
<accession>A0A0G4FLK5</accession>
<feature type="chain" id="PRO_5005188782" evidence="2">
    <location>
        <begin position="30"/>
        <end position="196"/>
    </location>
</feature>
<evidence type="ECO:0000313" key="3">
    <source>
        <dbReference type="EMBL" id="CEM14656.1"/>
    </source>
</evidence>
<feature type="non-terminal residue" evidence="3">
    <location>
        <position position="1"/>
    </location>
</feature>
<name>A0A0G4FLK5_9ALVE</name>
<feature type="region of interest" description="Disordered" evidence="1">
    <location>
        <begin position="176"/>
        <end position="196"/>
    </location>
</feature>
<keyword evidence="2" id="KW-0732">Signal</keyword>
<dbReference type="VEuPathDB" id="CryptoDB:Cvel_17557"/>
<sequence length="196" mass="20929">HPNLDRRSIEAMGKILLVVSAVSILLAKAEENGEQEKGKDLFSFPNFKDLFSFDFDKLPKIEDTFKGFSWTGKNDTASSIRAFDLDFSFKSKENEEKGKGDKEEDGGGTAPECVPGAFGTFTVFESLDATLAEASRGGLGPGGFCPQTGTFNAFLQIGGGELDGASRDNPFQVTLSYRPSSGGSPLPLTGTPVIVE</sequence>
<organism evidence="3">
    <name type="scientific">Chromera velia CCMP2878</name>
    <dbReference type="NCBI Taxonomy" id="1169474"/>
    <lineage>
        <taxon>Eukaryota</taxon>
        <taxon>Sar</taxon>
        <taxon>Alveolata</taxon>
        <taxon>Colpodellida</taxon>
        <taxon>Chromeraceae</taxon>
        <taxon>Chromera</taxon>
    </lineage>
</organism>
<reference evidence="3" key="1">
    <citation type="submission" date="2014-11" db="EMBL/GenBank/DDBJ databases">
        <authorList>
            <person name="Otto D Thomas"/>
            <person name="Naeem Raeece"/>
        </authorList>
    </citation>
    <scope>NUCLEOTIDE SEQUENCE</scope>
</reference>
<evidence type="ECO:0000256" key="2">
    <source>
        <dbReference type="SAM" id="SignalP"/>
    </source>
</evidence>
<gene>
    <name evidence="3" type="ORF">Cvel_17557</name>
</gene>